<evidence type="ECO:0000259" key="2">
    <source>
        <dbReference type="Pfam" id="PF13568"/>
    </source>
</evidence>
<reference evidence="4" key="1">
    <citation type="journal article" date="2019" name="Int. J. Syst. Evol. Microbiol.">
        <title>The Global Catalogue of Microorganisms (GCM) 10K type strain sequencing project: providing services to taxonomists for standard genome sequencing and annotation.</title>
        <authorList>
            <consortium name="The Broad Institute Genomics Platform"/>
            <consortium name="The Broad Institute Genome Sequencing Center for Infectious Disease"/>
            <person name="Wu L."/>
            <person name="Ma J."/>
        </authorList>
    </citation>
    <scope>NUCLEOTIDE SEQUENCE [LARGE SCALE GENOMIC DNA]</scope>
    <source>
        <strain evidence="4">JCM 17525</strain>
    </source>
</reference>
<feature type="domain" description="Outer membrane protein beta-barrel" evidence="2">
    <location>
        <begin position="20"/>
        <end position="188"/>
    </location>
</feature>
<keyword evidence="1" id="KW-0732">Signal</keyword>
<dbReference type="Proteomes" id="UP001501456">
    <property type="component" value="Unassembled WGS sequence"/>
</dbReference>
<proteinExistence type="predicted"/>
<evidence type="ECO:0000313" key="4">
    <source>
        <dbReference type="Proteomes" id="UP001501456"/>
    </source>
</evidence>
<organism evidence="3 4">
    <name type="scientific">Corallibacter vietnamensis</name>
    <dbReference type="NCBI Taxonomy" id="904130"/>
    <lineage>
        <taxon>Bacteria</taxon>
        <taxon>Pseudomonadati</taxon>
        <taxon>Bacteroidota</taxon>
        <taxon>Flavobacteriia</taxon>
        <taxon>Flavobacteriales</taxon>
        <taxon>Flavobacteriaceae</taxon>
        <taxon>Corallibacter</taxon>
    </lineage>
</organism>
<dbReference type="InterPro" id="IPR025665">
    <property type="entry name" value="Beta-barrel_OMP_2"/>
</dbReference>
<gene>
    <name evidence="3" type="ORF">GCM10022271_25830</name>
</gene>
<dbReference type="Pfam" id="PF13568">
    <property type="entry name" value="OMP_b-brl_2"/>
    <property type="match status" value="1"/>
</dbReference>
<dbReference type="RefSeq" id="WP_344731034.1">
    <property type="nucleotide sequence ID" value="NZ_BAABBI010000007.1"/>
</dbReference>
<evidence type="ECO:0000256" key="1">
    <source>
        <dbReference type="SAM" id="SignalP"/>
    </source>
</evidence>
<protein>
    <submittedName>
        <fullName evidence="3">Porin family protein</fullName>
    </submittedName>
</protein>
<evidence type="ECO:0000313" key="3">
    <source>
        <dbReference type="EMBL" id="GAA3792279.1"/>
    </source>
</evidence>
<feature type="chain" id="PRO_5047357902" evidence="1">
    <location>
        <begin position="21"/>
        <end position="212"/>
    </location>
</feature>
<dbReference type="EMBL" id="BAABBI010000007">
    <property type="protein sequence ID" value="GAA3792279.1"/>
    <property type="molecule type" value="Genomic_DNA"/>
</dbReference>
<comment type="caution">
    <text evidence="3">The sequence shown here is derived from an EMBL/GenBank/DDBJ whole genome shotgun (WGS) entry which is preliminary data.</text>
</comment>
<keyword evidence="4" id="KW-1185">Reference proteome</keyword>
<feature type="signal peptide" evidence="1">
    <location>
        <begin position="1"/>
        <end position="20"/>
    </location>
</feature>
<sequence>MKKLVLITVISLVFVLGLSAQDDKARPQLGVKGGVNFATVAGDDIDERDARTSFNVGLLAEIPLTNRLSLQPEVLYSGQGFDIREIDQDNVFDTNDNVEYQLDYLQFPVLAKFYIIKGFYVEGGPQLGVKINEEIDTNPNNNDGDIPINADDSYIRDFDASAVIGTGYKFDNGFFVSGRFTHGLTDMFKDDTPFQNVEARNLVWQFGVGFMF</sequence>
<name>A0ABP7HED1_9FLAO</name>
<accession>A0ABP7HED1</accession>